<dbReference type="InterPro" id="IPR026350">
    <property type="entry name" value="GxxExxY"/>
</dbReference>
<accession>A0A1F6T858</accession>
<proteinExistence type="predicted"/>
<comment type="caution">
    <text evidence="1">The sequence shown here is derived from an EMBL/GenBank/DDBJ whole genome shotgun (WGS) entry which is preliminary data.</text>
</comment>
<reference evidence="1 2" key="1">
    <citation type="journal article" date="2016" name="Nat. Commun.">
        <title>Thousands of microbial genomes shed light on interconnected biogeochemical processes in an aquifer system.</title>
        <authorList>
            <person name="Anantharaman K."/>
            <person name="Brown C.T."/>
            <person name="Hug L.A."/>
            <person name="Sharon I."/>
            <person name="Castelle C.J."/>
            <person name="Probst A.J."/>
            <person name="Thomas B.C."/>
            <person name="Singh A."/>
            <person name="Wilkins M.J."/>
            <person name="Karaoz U."/>
            <person name="Brodie E.L."/>
            <person name="Williams K.H."/>
            <person name="Hubbard S.S."/>
            <person name="Banfield J.F."/>
        </authorList>
    </citation>
    <scope>NUCLEOTIDE SEQUENCE [LARGE SCALE GENOMIC DNA]</scope>
</reference>
<protein>
    <submittedName>
        <fullName evidence="1">GxxExxY protein</fullName>
    </submittedName>
</protein>
<dbReference type="Pfam" id="PF13366">
    <property type="entry name" value="PDDEXK_3"/>
    <property type="match status" value="1"/>
</dbReference>
<dbReference type="Proteomes" id="UP000178379">
    <property type="component" value="Unassembled WGS sequence"/>
</dbReference>
<dbReference type="NCBIfam" id="TIGR04256">
    <property type="entry name" value="GxxExxY"/>
    <property type="match status" value="1"/>
</dbReference>
<name>A0A1F6T858_9PROT</name>
<evidence type="ECO:0000313" key="2">
    <source>
        <dbReference type="Proteomes" id="UP000178379"/>
    </source>
</evidence>
<dbReference type="EMBL" id="MFSQ01000017">
    <property type="protein sequence ID" value="OGI41327.1"/>
    <property type="molecule type" value="Genomic_DNA"/>
</dbReference>
<gene>
    <name evidence="1" type="ORF">A2140_05195</name>
</gene>
<dbReference type="AlphaFoldDB" id="A0A1F6T858"/>
<dbReference type="STRING" id="1817756.A2140_05195"/>
<organism evidence="1 2">
    <name type="scientific">Candidatus Muproteobacteria bacterium RBG_16_62_13</name>
    <dbReference type="NCBI Taxonomy" id="1817756"/>
    <lineage>
        <taxon>Bacteria</taxon>
        <taxon>Pseudomonadati</taxon>
        <taxon>Pseudomonadota</taxon>
        <taxon>Candidatus Muproteobacteria</taxon>
    </lineage>
</organism>
<evidence type="ECO:0000313" key="1">
    <source>
        <dbReference type="EMBL" id="OGI41327.1"/>
    </source>
</evidence>
<sequence>MNADERGLGELTERIIGCAFTVSNSLGCGFLEKVYENALAHELRKAGLQVEQQARLSVCYDGVVVGEYVADMLLNDQLLIEVKAAKSLDDIHLAQCMNYLKTSGLKLCLLINFGVPKVAIRRVVNNL</sequence>